<dbReference type="InterPro" id="IPR006195">
    <property type="entry name" value="aa-tRNA-synth_II"/>
</dbReference>
<organism evidence="10 11">
    <name type="scientific">Polyrhizophydium stewartii</name>
    <dbReference type="NCBI Taxonomy" id="2732419"/>
    <lineage>
        <taxon>Eukaryota</taxon>
        <taxon>Fungi</taxon>
        <taxon>Fungi incertae sedis</taxon>
        <taxon>Chytridiomycota</taxon>
        <taxon>Chytridiomycota incertae sedis</taxon>
        <taxon>Chytridiomycetes</taxon>
        <taxon>Rhizophydiales</taxon>
        <taxon>Rhizophydiales incertae sedis</taxon>
        <taxon>Polyrhizophydium</taxon>
    </lineage>
</organism>
<dbReference type="EMBL" id="JADGIZ020000010">
    <property type="protein sequence ID" value="KAL2917548.1"/>
    <property type="molecule type" value="Genomic_DNA"/>
</dbReference>
<evidence type="ECO:0000259" key="9">
    <source>
        <dbReference type="PROSITE" id="PS50862"/>
    </source>
</evidence>
<keyword evidence="11" id="KW-1185">Reference proteome</keyword>
<evidence type="ECO:0000313" key="10">
    <source>
        <dbReference type="EMBL" id="KAL2917548.1"/>
    </source>
</evidence>
<reference evidence="10 11" key="1">
    <citation type="submission" date="2023-09" db="EMBL/GenBank/DDBJ databases">
        <title>Pangenome analysis of Batrachochytrium dendrobatidis and related Chytrids.</title>
        <authorList>
            <person name="Yacoub M.N."/>
            <person name="Stajich J.E."/>
            <person name="James T.Y."/>
        </authorList>
    </citation>
    <scope>NUCLEOTIDE SEQUENCE [LARGE SCALE GENOMIC DNA]</scope>
    <source>
        <strain evidence="10 11">JEL0888</strain>
    </source>
</reference>
<keyword evidence="5" id="KW-0648">Protein biosynthesis</keyword>
<evidence type="ECO:0000256" key="5">
    <source>
        <dbReference type="ARBA" id="ARBA00022917"/>
    </source>
</evidence>
<dbReference type="PIRSF" id="PIRSF001529">
    <property type="entry name" value="Ser-tRNA-synth_IIa"/>
    <property type="match status" value="1"/>
</dbReference>
<dbReference type="InterPro" id="IPR015866">
    <property type="entry name" value="Ser-tRNA-synth_1_N"/>
</dbReference>
<evidence type="ECO:0000256" key="6">
    <source>
        <dbReference type="ARBA" id="ARBA00023146"/>
    </source>
</evidence>
<name>A0ABR4NDD9_9FUNG</name>
<gene>
    <name evidence="10" type="primary">SES1</name>
    <name evidence="10" type="ORF">HK105_202831</name>
</gene>
<feature type="domain" description="Aminoacyl-transfer RNA synthetases class-II family profile" evidence="9">
    <location>
        <begin position="166"/>
        <end position="441"/>
    </location>
</feature>
<keyword evidence="3" id="KW-0547">Nucleotide-binding</keyword>
<protein>
    <recommendedName>
        <fullName evidence="1">serine--tRNA ligase</fullName>
        <ecNumber evidence="1">6.1.1.11</ecNumber>
    </recommendedName>
    <alternativeName>
        <fullName evidence="7">Seryl-tRNA synthetase</fullName>
    </alternativeName>
</protein>
<keyword evidence="6" id="KW-0030">Aminoacyl-tRNA synthetase</keyword>
<keyword evidence="8" id="KW-0175">Coiled coil</keyword>
<dbReference type="EC" id="6.1.1.11" evidence="1"/>
<sequence>MIDINLLRADKGGNPDLVRESQRKRGGEAKVKLVDEVIALDEEWKKARFDADSINKKINQIGKDLAPLAKAKKLDSPEALALKDEKEKLIKLKEELNEAANEKERALQRKLRLIGNLVHDSVVDSTNEDDNAVLELWWPEGRTEEAELARRAALVKDGKGVPGLLSHHEVLERIGGYDPVRGSNVAGHRGYFLTGPGVDLNLALMHYGLDFLEQHGYTKLWTPFFMKREIMAKTAQLEEFDEALYSVQGEDGDHKYMIATSEQPISAFHAGEWFADASELPKKYAGQSTCFRKEAGAHGRDTWGIFRVHQFEKVEQFVLTHPDHSWEMLESMIAVSKEFYQSLGLPYHVVSIVSGALNNAAAKKYDLEAWFPFQGTYKELVSASNCTDYQSRELEIRFGAKKANDQTKRYVHCLNATLTATERTICCILENYQTETGVVVPEVLRKYMGGKEFFPFVTPGAAKVTAGVAGLKV</sequence>
<dbReference type="CDD" id="cd00770">
    <property type="entry name" value="SerRS_core"/>
    <property type="match status" value="1"/>
</dbReference>
<evidence type="ECO:0000256" key="8">
    <source>
        <dbReference type="SAM" id="Coils"/>
    </source>
</evidence>
<dbReference type="PANTHER" id="PTHR11778">
    <property type="entry name" value="SERYL-TRNA SYNTHETASE"/>
    <property type="match status" value="1"/>
</dbReference>
<dbReference type="PRINTS" id="PR00981">
    <property type="entry name" value="TRNASYNTHSER"/>
</dbReference>
<dbReference type="InterPro" id="IPR033729">
    <property type="entry name" value="SerRS_core"/>
</dbReference>
<dbReference type="InterPro" id="IPR002317">
    <property type="entry name" value="Ser-tRNA-ligase_type_1"/>
</dbReference>
<evidence type="ECO:0000256" key="1">
    <source>
        <dbReference type="ARBA" id="ARBA00012840"/>
    </source>
</evidence>
<dbReference type="Pfam" id="PF00587">
    <property type="entry name" value="tRNA-synt_2b"/>
    <property type="match status" value="1"/>
</dbReference>
<dbReference type="Pfam" id="PF02403">
    <property type="entry name" value="Seryl_tRNA_N"/>
    <property type="match status" value="1"/>
</dbReference>
<dbReference type="SUPFAM" id="SSF55681">
    <property type="entry name" value="Class II aaRS and biotin synthetases"/>
    <property type="match status" value="1"/>
</dbReference>
<dbReference type="GO" id="GO:0004828">
    <property type="term" value="F:serine-tRNA ligase activity"/>
    <property type="evidence" value="ECO:0007669"/>
    <property type="project" value="UniProtKB-EC"/>
</dbReference>
<dbReference type="Gene3D" id="3.30.930.10">
    <property type="entry name" value="Bira Bifunctional Protein, Domain 2"/>
    <property type="match status" value="1"/>
</dbReference>
<evidence type="ECO:0000313" key="11">
    <source>
        <dbReference type="Proteomes" id="UP001527925"/>
    </source>
</evidence>
<dbReference type="NCBIfam" id="TIGR00414">
    <property type="entry name" value="serS"/>
    <property type="match status" value="1"/>
</dbReference>
<dbReference type="Proteomes" id="UP001527925">
    <property type="component" value="Unassembled WGS sequence"/>
</dbReference>
<dbReference type="PROSITE" id="PS50862">
    <property type="entry name" value="AA_TRNA_LIGASE_II"/>
    <property type="match status" value="1"/>
</dbReference>
<dbReference type="InterPro" id="IPR010978">
    <property type="entry name" value="tRNA-bd_arm"/>
</dbReference>
<evidence type="ECO:0000256" key="4">
    <source>
        <dbReference type="ARBA" id="ARBA00022840"/>
    </source>
</evidence>
<evidence type="ECO:0000256" key="3">
    <source>
        <dbReference type="ARBA" id="ARBA00022741"/>
    </source>
</evidence>
<dbReference type="Gene3D" id="1.10.287.40">
    <property type="entry name" value="Serine-tRNA synthetase, tRNA binding domain"/>
    <property type="match status" value="1"/>
</dbReference>
<accession>A0ABR4NDD9</accession>
<proteinExistence type="predicted"/>
<comment type="caution">
    <text evidence="10">The sequence shown here is derived from an EMBL/GenBank/DDBJ whole genome shotgun (WGS) entry which is preliminary data.</text>
</comment>
<keyword evidence="4" id="KW-0067">ATP-binding</keyword>
<dbReference type="InterPro" id="IPR045864">
    <property type="entry name" value="aa-tRNA-synth_II/BPL/LPL"/>
</dbReference>
<feature type="coiled-coil region" evidence="8">
    <location>
        <begin position="79"/>
        <end position="116"/>
    </location>
</feature>
<dbReference type="InterPro" id="IPR002314">
    <property type="entry name" value="aa-tRNA-synt_IIb"/>
</dbReference>
<dbReference type="InterPro" id="IPR042103">
    <property type="entry name" value="SerRS_1_N_sf"/>
</dbReference>
<dbReference type="SUPFAM" id="SSF46589">
    <property type="entry name" value="tRNA-binding arm"/>
    <property type="match status" value="1"/>
</dbReference>
<keyword evidence="2 10" id="KW-0436">Ligase</keyword>
<evidence type="ECO:0000256" key="7">
    <source>
        <dbReference type="ARBA" id="ARBA00031113"/>
    </source>
</evidence>
<evidence type="ECO:0000256" key="2">
    <source>
        <dbReference type="ARBA" id="ARBA00022598"/>
    </source>
</evidence>